<dbReference type="AlphaFoldDB" id="A0A1E5V6L2"/>
<sequence length="158" mass="17942">MEPSPLALSVFLSGEDLHSPDVMVLSHISRMLMEDDIDDKLLHQYSDHPALLQEQECSKRGGLRKRYNSCEDLEEEVGRSSKAMVLMETPEEMLDEMMLHGYDTCIRDMEKLRIAMADEAEKNRKGGRKTTREEQAAHCGLRPASWLPLGRVAVLANE</sequence>
<organism evidence="1 2">
    <name type="scientific">Dichanthelium oligosanthes</name>
    <dbReference type="NCBI Taxonomy" id="888268"/>
    <lineage>
        <taxon>Eukaryota</taxon>
        <taxon>Viridiplantae</taxon>
        <taxon>Streptophyta</taxon>
        <taxon>Embryophyta</taxon>
        <taxon>Tracheophyta</taxon>
        <taxon>Spermatophyta</taxon>
        <taxon>Magnoliopsida</taxon>
        <taxon>Liliopsida</taxon>
        <taxon>Poales</taxon>
        <taxon>Poaceae</taxon>
        <taxon>PACMAD clade</taxon>
        <taxon>Panicoideae</taxon>
        <taxon>Panicodae</taxon>
        <taxon>Paniceae</taxon>
        <taxon>Dichantheliinae</taxon>
        <taxon>Dichanthelium</taxon>
    </lineage>
</organism>
<protein>
    <submittedName>
        <fullName evidence="1">Uncharacterized protein</fullName>
    </submittedName>
</protein>
<comment type="caution">
    <text evidence="1">The sequence shown here is derived from an EMBL/GenBank/DDBJ whole genome shotgun (WGS) entry which is preliminary data.</text>
</comment>
<dbReference type="Proteomes" id="UP000095767">
    <property type="component" value="Unassembled WGS sequence"/>
</dbReference>
<proteinExistence type="predicted"/>
<name>A0A1E5V6L2_9POAL</name>
<evidence type="ECO:0000313" key="1">
    <source>
        <dbReference type="EMBL" id="OEL20684.1"/>
    </source>
</evidence>
<dbReference type="EMBL" id="LWDX02049945">
    <property type="protein sequence ID" value="OEL20684.1"/>
    <property type="molecule type" value="Genomic_DNA"/>
</dbReference>
<accession>A0A1E5V6L2</accession>
<reference evidence="1 2" key="1">
    <citation type="submission" date="2016-09" db="EMBL/GenBank/DDBJ databases">
        <title>The draft genome of Dichanthelium oligosanthes: A C3 panicoid grass species.</title>
        <authorList>
            <person name="Studer A.J."/>
            <person name="Schnable J.C."/>
            <person name="Brutnell T.P."/>
        </authorList>
    </citation>
    <scope>NUCLEOTIDE SEQUENCE [LARGE SCALE GENOMIC DNA]</scope>
    <source>
        <strain evidence="2">cv. Kellogg 1175</strain>
        <tissue evidence="1">Leaf</tissue>
    </source>
</reference>
<keyword evidence="2" id="KW-1185">Reference proteome</keyword>
<gene>
    <name evidence="1" type="ORF">BAE44_0018292</name>
</gene>
<evidence type="ECO:0000313" key="2">
    <source>
        <dbReference type="Proteomes" id="UP000095767"/>
    </source>
</evidence>